<dbReference type="RefSeq" id="WP_136780377.1">
    <property type="nucleotide sequence ID" value="NZ_SWCO01000001.1"/>
</dbReference>
<keyword evidence="2" id="KW-1185">Reference proteome</keyword>
<dbReference type="OrthoDB" id="9982223at2"/>
<gene>
    <name evidence="1" type="ORF">E5672_00005</name>
</gene>
<comment type="caution">
    <text evidence="1">The sequence shown here is derived from an EMBL/GenBank/DDBJ whole genome shotgun (WGS) entry which is preliminary data.</text>
</comment>
<dbReference type="Proteomes" id="UP000305471">
    <property type="component" value="Unassembled WGS sequence"/>
</dbReference>
<organism evidence="1 2">
    <name type="scientific">Alteromonas portus</name>
    <dbReference type="NCBI Taxonomy" id="2565549"/>
    <lineage>
        <taxon>Bacteria</taxon>
        <taxon>Pseudomonadati</taxon>
        <taxon>Pseudomonadota</taxon>
        <taxon>Gammaproteobacteria</taxon>
        <taxon>Alteromonadales</taxon>
        <taxon>Alteromonadaceae</taxon>
        <taxon>Alteromonas/Salinimonas group</taxon>
        <taxon>Alteromonas</taxon>
    </lineage>
</organism>
<reference evidence="1 2" key="1">
    <citation type="submission" date="2019-04" db="EMBL/GenBank/DDBJ databases">
        <title>Alteromonas portus sp. nov., an alginate lyase-excreting marine bacterium.</title>
        <authorList>
            <person name="Huang H."/>
            <person name="Mo K."/>
            <person name="Bao S."/>
        </authorList>
    </citation>
    <scope>NUCLEOTIDE SEQUENCE [LARGE SCALE GENOMIC DNA]</scope>
    <source>
        <strain evidence="1 2">HB161718</strain>
    </source>
</reference>
<dbReference type="EMBL" id="SWCO01000001">
    <property type="protein sequence ID" value="TKB04517.1"/>
    <property type="molecule type" value="Genomic_DNA"/>
</dbReference>
<protein>
    <submittedName>
        <fullName evidence="1">Uncharacterized protein</fullName>
    </submittedName>
</protein>
<evidence type="ECO:0000313" key="1">
    <source>
        <dbReference type="EMBL" id="TKB04517.1"/>
    </source>
</evidence>
<name>A0A4U0ZIN2_9ALTE</name>
<dbReference type="AlphaFoldDB" id="A0A4U0ZIN2"/>
<proteinExistence type="predicted"/>
<evidence type="ECO:0000313" key="2">
    <source>
        <dbReference type="Proteomes" id="UP000305471"/>
    </source>
</evidence>
<sequence length="134" mass="15291">MKPFWLFFTAVISNNAMSRIFICQQLPTEHVIESDILIKSHDIGFGFQYILTTPKTFKGLEFESAVVQELNGDDIKLFFSPHMTGTDEEMDLSSVMISHKKLTNTKLYVDYGNTCSGSGYRVIYTLSPLEIEDY</sequence>
<accession>A0A4U0ZIN2</accession>